<accession>A0A668AA28</accession>
<reference evidence="7" key="1">
    <citation type="submission" date="2019-06" db="EMBL/GenBank/DDBJ databases">
        <authorList>
            <consortium name="Wellcome Sanger Institute Data Sharing"/>
        </authorList>
    </citation>
    <scope>NUCLEOTIDE SEQUENCE [LARGE SCALE GENOMIC DNA]</scope>
</reference>
<name>A0A668AA28_9TELE</name>
<feature type="transmembrane region" description="Helical" evidence="6">
    <location>
        <begin position="99"/>
        <end position="120"/>
    </location>
</feature>
<evidence type="ECO:0000256" key="1">
    <source>
        <dbReference type="ARBA" id="ARBA00004141"/>
    </source>
</evidence>
<reference evidence="7" key="2">
    <citation type="submission" date="2025-08" db="UniProtKB">
        <authorList>
            <consortium name="Ensembl"/>
        </authorList>
    </citation>
    <scope>IDENTIFICATION</scope>
</reference>
<evidence type="ECO:0000256" key="3">
    <source>
        <dbReference type="ARBA" id="ARBA00022692"/>
    </source>
</evidence>
<evidence type="ECO:0000256" key="6">
    <source>
        <dbReference type="SAM" id="Phobius"/>
    </source>
</evidence>
<feature type="transmembrane region" description="Helical" evidence="6">
    <location>
        <begin position="40"/>
        <end position="61"/>
    </location>
</feature>
<dbReference type="InterPro" id="IPR030417">
    <property type="entry name" value="MS4A"/>
</dbReference>
<dbReference type="PANTHER" id="PTHR23320:SF129">
    <property type="entry name" value="MEMBRANE-SPANNING 4-DOMAINS SUBFAMILY A MEMBER 15"/>
    <property type="match status" value="1"/>
</dbReference>
<keyword evidence="8" id="KW-1185">Reference proteome</keyword>
<dbReference type="Pfam" id="PF04103">
    <property type="entry name" value="CD20"/>
    <property type="match status" value="1"/>
</dbReference>
<protein>
    <recommendedName>
        <fullName evidence="9">Transmembrane protein 176</fullName>
    </recommendedName>
</protein>
<dbReference type="AlphaFoldDB" id="A0A668AA28"/>
<keyword evidence="5 6" id="KW-0472">Membrane</keyword>
<dbReference type="PANTHER" id="PTHR23320">
    <property type="entry name" value="MEMBRANE-SPANNING 4-DOMAINS SUBFAMILY A MS4A -RELATED"/>
    <property type="match status" value="1"/>
</dbReference>
<dbReference type="GO" id="GO:0016020">
    <property type="term" value="C:membrane"/>
    <property type="evidence" value="ECO:0007669"/>
    <property type="project" value="UniProtKB-SubCell"/>
</dbReference>
<proteinExistence type="inferred from homology"/>
<evidence type="ECO:0000256" key="4">
    <source>
        <dbReference type="ARBA" id="ARBA00022989"/>
    </source>
</evidence>
<feature type="transmembrane region" description="Helical" evidence="6">
    <location>
        <begin position="157"/>
        <end position="176"/>
    </location>
</feature>
<evidence type="ECO:0000256" key="5">
    <source>
        <dbReference type="ARBA" id="ARBA00023136"/>
    </source>
</evidence>
<gene>
    <name evidence="7" type="primary">tmem176</name>
</gene>
<keyword evidence="4 6" id="KW-1133">Transmembrane helix</keyword>
<evidence type="ECO:0000256" key="2">
    <source>
        <dbReference type="ARBA" id="ARBA00009565"/>
    </source>
</evidence>
<evidence type="ECO:0008006" key="9">
    <source>
        <dbReference type="Google" id="ProtNLM"/>
    </source>
</evidence>
<evidence type="ECO:0000313" key="7">
    <source>
        <dbReference type="Ensembl" id="ENSMMDP00005044739.1"/>
    </source>
</evidence>
<dbReference type="Ensembl" id="ENSMMDT00005045627.1">
    <property type="protein sequence ID" value="ENSMMDP00005044739.1"/>
    <property type="gene ID" value="ENSMMDG00005020517.1"/>
</dbReference>
<organism evidence="7 8">
    <name type="scientific">Myripristis murdjan</name>
    <name type="common">pinecone soldierfish</name>
    <dbReference type="NCBI Taxonomy" id="586833"/>
    <lineage>
        <taxon>Eukaryota</taxon>
        <taxon>Metazoa</taxon>
        <taxon>Chordata</taxon>
        <taxon>Craniata</taxon>
        <taxon>Vertebrata</taxon>
        <taxon>Euteleostomi</taxon>
        <taxon>Actinopterygii</taxon>
        <taxon>Neopterygii</taxon>
        <taxon>Teleostei</taxon>
        <taxon>Neoteleostei</taxon>
        <taxon>Acanthomorphata</taxon>
        <taxon>Holocentriformes</taxon>
        <taxon>Holocentridae</taxon>
        <taxon>Myripristis</taxon>
    </lineage>
</organism>
<dbReference type="InterPro" id="IPR007237">
    <property type="entry name" value="CD20-like"/>
</dbReference>
<reference evidence="7" key="3">
    <citation type="submission" date="2025-09" db="UniProtKB">
        <authorList>
            <consortium name="Ensembl"/>
        </authorList>
    </citation>
    <scope>IDENTIFICATION</scope>
</reference>
<comment type="subcellular location">
    <subcellularLocation>
        <location evidence="1">Membrane</location>
        <topology evidence="1">Multi-pass membrane protein</topology>
    </subcellularLocation>
</comment>
<sequence length="192" mass="21178">MAVSISRDLSVHVLHDVNASKLTDRQQALRASVQKGEPKCLGVSQVMLGVMVMSYSIPLIFTEITEVVRLGVPWWSGLSFIISGVVAIVVEKHCSMKTVGLCIGVSVVSIVLSVVALIVYSVDLEKNPESQCVLLYNRSCDEKYYAVVLSRGVKSSLLLFTLVQTVISSTLCYLLYTKRRSFGQYAVRIQLE</sequence>
<dbReference type="InParanoid" id="A0A668AA28"/>
<evidence type="ECO:0000313" key="8">
    <source>
        <dbReference type="Proteomes" id="UP000472263"/>
    </source>
</evidence>
<comment type="similarity">
    <text evidence="2">Belongs to the MS4A family.</text>
</comment>
<dbReference type="GeneTree" id="ENSGT00510000052942"/>
<dbReference type="FunCoup" id="A0A668AA28">
    <property type="interactions" value="1"/>
</dbReference>
<keyword evidence="3 6" id="KW-0812">Transmembrane</keyword>
<dbReference type="Proteomes" id="UP000472263">
    <property type="component" value="Chromosome 1"/>
</dbReference>
<feature type="transmembrane region" description="Helical" evidence="6">
    <location>
        <begin position="73"/>
        <end position="90"/>
    </location>
</feature>